<feature type="region of interest" description="Disordered" evidence="1">
    <location>
        <begin position="1"/>
        <end position="39"/>
    </location>
</feature>
<dbReference type="CDD" id="cd17468">
    <property type="entry name" value="T3SS_HrpP_C"/>
    <property type="match status" value="1"/>
</dbReference>
<keyword evidence="3" id="KW-1185">Reference proteome</keyword>
<gene>
    <name evidence="2" type="ORF">DSJ_25060</name>
</gene>
<keyword evidence="2" id="KW-0614">Plasmid</keyword>
<evidence type="ECO:0000313" key="2">
    <source>
        <dbReference type="EMBL" id="ARF52505.1"/>
    </source>
</evidence>
<evidence type="ECO:0000313" key="3">
    <source>
        <dbReference type="Proteomes" id="UP000192380"/>
    </source>
</evidence>
<name>A0ABM6KD18_PANSE</name>
<dbReference type="Proteomes" id="UP000192380">
    <property type="component" value="Plasmid pDSJ10"/>
</dbReference>
<accession>A0ABM6KD18</accession>
<reference evidence="2 3" key="1">
    <citation type="submission" date="2016-10" db="EMBL/GenBank/DDBJ databases">
        <title>Complete Genome Assembly of Pantoea stewartii subsp. stewartii DC283, a Corn Pathogen.</title>
        <authorList>
            <person name="Duong D.A."/>
            <person name="Stevens A.M."/>
            <person name="Jensen R.V."/>
        </authorList>
    </citation>
    <scope>NUCLEOTIDE SEQUENCE [LARGE SCALE GENOMIC DNA]</scope>
    <source>
        <strain evidence="2 3">DC283</strain>
        <plasmid evidence="2 3">pDSJ10</plasmid>
    </source>
</reference>
<dbReference type="EMBL" id="CP017591">
    <property type="protein sequence ID" value="ARF52505.1"/>
    <property type="molecule type" value="Genomic_DNA"/>
</dbReference>
<evidence type="ECO:0000256" key="1">
    <source>
        <dbReference type="SAM" id="MobiDB-lite"/>
    </source>
</evidence>
<sequence length="157" mass="17928">MREPSCYPDRLPSHKPQHRLDERASKSTSASFLRKHESKESLATLGSLFLASTTSYEPVKDQPPDASPSPDWDSLHQALLEHIADHANEDCAFTLMLPEAGEVDVRLARCQPAGWDIALRFSPRVWDHWQRRERQCRRQLSQSFGAPVRLRIEQGSL</sequence>
<geneLocation type="plasmid" evidence="2 3">
    <name>pDSJ10</name>
</geneLocation>
<protein>
    <submittedName>
        <fullName evidence="2">Type III secretion system protein</fullName>
    </submittedName>
</protein>
<dbReference type="RefSeq" id="WP_044243053.1">
    <property type="nucleotide sequence ID" value="NZ_AHIE01000038.1"/>
</dbReference>
<proteinExistence type="predicted"/>
<dbReference type="InterPro" id="IPR049757">
    <property type="entry name" value="T3SS_HrpP-like_C"/>
</dbReference>
<organism evidence="2 3">
    <name type="scientific">Pantoea stewartii subsp. stewartii DC283</name>
    <dbReference type="NCBI Taxonomy" id="660596"/>
    <lineage>
        <taxon>Bacteria</taxon>
        <taxon>Pseudomonadati</taxon>
        <taxon>Pseudomonadota</taxon>
        <taxon>Gammaproteobacteria</taxon>
        <taxon>Enterobacterales</taxon>
        <taxon>Erwiniaceae</taxon>
        <taxon>Pantoea</taxon>
    </lineage>
</organism>